<evidence type="ECO:0000256" key="4">
    <source>
        <dbReference type="ARBA" id="ARBA00023163"/>
    </source>
</evidence>
<dbReference type="Pfam" id="PF00126">
    <property type="entry name" value="HTH_1"/>
    <property type="match status" value="1"/>
</dbReference>
<sequence length="323" mass="34501">MHSAFGPSSSVPEQARRIRLRHLRCFVTVAREGQVGRAAELLQLSQPAVTKTLNELEVLAGAKLLDRGRHGARLTAAGHRFLRYAQDVTTSLDAAVAALAGAAEPAREPLRIGALPTVAGSVLPEALAELRRVRVDLDIRIRTDPNAVLLSALAAGALDVVLGRMAEPSRMVGLSFELLYAETLILVVRPGHPLAGRSVSVADTLLHPLVVATSGTVPRHATEALFERHGLRLPVGLIETLDLAVARGVVRRSDAVWITTERAARDDLADGVVRRLDVPTAGTVEPVGVLRRSADAPSAAVEDFVTILRDIPVDGTWQDFPHG</sequence>
<name>A0A0V9UP00_9NOCA</name>
<accession>A0A0V9UP00</accession>
<keyword evidence="2" id="KW-0805">Transcription regulation</keyword>
<organism evidence="6 7">
    <name type="scientific">Rhodococcus pyridinivorans KG-16</name>
    <dbReference type="NCBI Taxonomy" id="1441730"/>
    <lineage>
        <taxon>Bacteria</taxon>
        <taxon>Bacillati</taxon>
        <taxon>Actinomycetota</taxon>
        <taxon>Actinomycetes</taxon>
        <taxon>Mycobacteriales</taxon>
        <taxon>Nocardiaceae</taxon>
        <taxon>Rhodococcus</taxon>
    </lineage>
</organism>
<keyword evidence="3" id="KW-0238">DNA-binding</keyword>
<dbReference type="PRINTS" id="PR00039">
    <property type="entry name" value="HTHLYSR"/>
</dbReference>
<evidence type="ECO:0000256" key="1">
    <source>
        <dbReference type="ARBA" id="ARBA00009437"/>
    </source>
</evidence>
<dbReference type="RefSeq" id="WP_060651236.1">
    <property type="nucleotide sequence ID" value="NZ_AZXY01000002.1"/>
</dbReference>
<evidence type="ECO:0000259" key="5">
    <source>
        <dbReference type="PROSITE" id="PS50931"/>
    </source>
</evidence>
<dbReference type="PATRIC" id="fig|1441730.3.peg.1283"/>
<reference evidence="6 7" key="2">
    <citation type="journal article" date="2016" name="Genome Announc.">
        <title>Draft Genome Sequence of a Versatile Hydrocarbon-Degrading Bacterium, Rhodococcus pyridinivorans Strain KG-16, Collected from Oil Fields in India.</title>
        <authorList>
            <person name="Aggarwal R.K."/>
            <person name="Dawar C."/>
            <person name="Phanindranath R."/>
            <person name="Mutnuri L."/>
            <person name="Dayal A.M."/>
        </authorList>
    </citation>
    <scope>NUCLEOTIDE SEQUENCE [LARGE SCALE GENOMIC DNA]</scope>
    <source>
        <strain evidence="6 7">KG-16</strain>
    </source>
</reference>
<dbReference type="SUPFAM" id="SSF46785">
    <property type="entry name" value="Winged helix' DNA-binding domain"/>
    <property type="match status" value="1"/>
</dbReference>
<dbReference type="SUPFAM" id="SSF53850">
    <property type="entry name" value="Periplasmic binding protein-like II"/>
    <property type="match status" value="1"/>
</dbReference>
<keyword evidence="4" id="KW-0804">Transcription</keyword>
<dbReference type="GO" id="GO:0005829">
    <property type="term" value="C:cytosol"/>
    <property type="evidence" value="ECO:0007669"/>
    <property type="project" value="TreeGrafter"/>
</dbReference>
<evidence type="ECO:0000313" key="6">
    <source>
        <dbReference type="EMBL" id="KSZ59726.1"/>
    </source>
</evidence>
<dbReference type="PANTHER" id="PTHR30419:SF8">
    <property type="entry name" value="NITROGEN ASSIMILATION TRANSCRIPTIONAL ACTIVATOR-RELATED"/>
    <property type="match status" value="1"/>
</dbReference>
<comment type="similarity">
    <text evidence="1">Belongs to the LysR transcriptional regulatory family.</text>
</comment>
<feature type="domain" description="HTH lysR-type" evidence="5">
    <location>
        <begin position="18"/>
        <end position="75"/>
    </location>
</feature>
<dbReference type="Proteomes" id="UP000053060">
    <property type="component" value="Unassembled WGS sequence"/>
</dbReference>
<dbReference type="GO" id="GO:0003700">
    <property type="term" value="F:DNA-binding transcription factor activity"/>
    <property type="evidence" value="ECO:0007669"/>
    <property type="project" value="InterPro"/>
</dbReference>
<dbReference type="PROSITE" id="PS50931">
    <property type="entry name" value="HTH_LYSR"/>
    <property type="match status" value="1"/>
</dbReference>
<gene>
    <name evidence="6" type="ORF">Z045_06045</name>
</gene>
<proteinExistence type="inferred from homology"/>
<dbReference type="InterPro" id="IPR000847">
    <property type="entry name" value="LysR_HTH_N"/>
</dbReference>
<dbReference type="Pfam" id="PF03466">
    <property type="entry name" value="LysR_substrate"/>
    <property type="match status" value="1"/>
</dbReference>
<dbReference type="PANTHER" id="PTHR30419">
    <property type="entry name" value="HTH-TYPE TRANSCRIPTIONAL REGULATOR YBHD"/>
    <property type="match status" value="1"/>
</dbReference>
<protein>
    <submittedName>
        <fullName evidence="6">LysR family transcriptional regulator</fullName>
    </submittedName>
</protein>
<dbReference type="InterPro" id="IPR036388">
    <property type="entry name" value="WH-like_DNA-bd_sf"/>
</dbReference>
<reference evidence="7" key="1">
    <citation type="submission" date="2015-01" db="EMBL/GenBank/DDBJ databases">
        <title>Draft genome sequence of Rhodococcus pyridinivorans strain KG-16, a hydrocarbon-degrading bacterium.</title>
        <authorList>
            <person name="Aggarwal R.K."/>
            <person name="Dawar C."/>
        </authorList>
    </citation>
    <scope>NUCLEOTIDE SEQUENCE [LARGE SCALE GENOMIC DNA]</scope>
    <source>
        <strain evidence="7">KG-16</strain>
    </source>
</reference>
<evidence type="ECO:0000256" key="2">
    <source>
        <dbReference type="ARBA" id="ARBA00023015"/>
    </source>
</evidence>
<dbReference type="InterPro" id="IPR050950">
    <property type="entry name" value="HTH-type_LysR_regulators"/>
</dbReference>
<dbReference type="GO" id="GO:0003677">
    <property type="term" value="F:DNA binding"/>
    <property type="evidence" value="ECO:0007669"/>
    <property type="project" value="UniProtKB-KW"/>
</dbReference>
<evidence type="ECO:0000256" key="3">
    <source>
        <dbReference type="ARBA" id="ARBA00023125"/>
    </source>
</evidence>
<dbReference type="InterPro" id="IPR005119">
    <property type="entry name" value="LysR_subst-bd"/>
</dbReference>
<dbReference type="InterPro" id="IPR036390">
    <property type="entry name" value="WH_DNA-bd_sf"/>
</dbReference>
<evidence type="ECO:0000313" key="7">
    <source>
        <dbReference type="Proteomes" id="UP000053060"/>
    </source>
</evidence>
<comment type="caution">
    <text evidence="6">The sequence shown here is derived from an EMBL/GenBank/DDBJ whole genome shotgun (WGS) entry which is preliminary data.</text>
</comment>
<dbReference type="Gene3D" id="3.40.190.10">
    <property type="entry name" value="Periplasmic binding protein-like II"/>
    <property type="match status" value="2"/>
</dbReference>
<dbReference type="AlphaFoldDB" id="A0A0V9UP00"/>
<dbReference type="EMBL" id="AZXY01000002">
    <property type="protein sequence ID" value="KSZ59726.1"/>
    <property type="molecule type" value="Genomic_DNA"/>
</dbReference>
<dbReference type="Gene3D" id="1.10.10.10">
    <property type="entry name" value="Winged helix-like DNA-binding domain superfamily/Winged helix DNA-binding domain"/>
    <property type="match status" value="1"/>
</dbReference>